<evidence type="ECO:0000256" key="1">
    <source>
        <dbReference type="ARBA" id="ARBA00004430"/>
    </source>
</evidence>
<evidence type="ECO:0000256" key="3">
    <source>
        <dbReference type="ARBA" id="ARBA00023212"/>
    </source>
</evidence>
<proteinExistence type="inferred from homology"/>
<organism evidence="7">
    <name type="scientific">Culicoides sonorensis</name>
    <name type="common">Biting midge</name>
    <dbReference type="NCBI Taxonomy" id="179676"/>
    <lineage>
        <taxon>Eukaryota</taxon>
        <taxon>Metazoa</taxon>
        <taxon>Ecdysozoa</taxon>
        <taxon>Arthropoda</taxon>
        <taxon>Hexapoda</taxon>
        <taxon>Insecta</taxon>
        <taxon>Pterygota</taxon>
        <taxon>Neoptera</taxon>
        <taxon>Endopterygota</taxon>
        <taxon>Diptera</taxon>
        <taxon>Nematocera</taxon>
        <taxon>Chironomoidea</taxon>
        <taxon>Ceratopogonidae</taxon>
        <taxon>Ceratopogoninae</taxon>
        <taxon>Culicoides</taxon>
        <taxon>Monoculicoides</taxon>
    </lineage>
</organism>
<keyword evidence="3" id="KW-0206">Cytoskeleton</keyword>
<evidence type="ECO:0000313" key="7">
    <source>
        <dbReference type="EMBL" id="SSX22414.1"/>
    </source>
</evidence>
<dbReference type="InterPro" id="IPR036850">
    <property type="entry name" value="NDK-like_dom_sf"/>
</dbReference>
<comment type="similarity">
    <text evidence="5">Belongs to the NDK family.</text>
</comment>
<dbReference type="SMART" id="SM00562">
    <property type="entry name" value="NDK"/>
    <property type="match status" value="2"/>
</dbReference>
<dbReference type="InterPro" id="IPR006602">
    <property type="entry name" value="DM10_dom"/>
</dbReference>
<evidence type="ECO:0000259" key="6">
    <source>
        <dbReference type="PROSITE" id="PS51336"/>
    </source>
</evidence>
<dbReference type="Gene3D" id="2.30.29.170">
    <property type="match status" value="1"/>
</dbReference>
<dbReference type="PROSITE" id="PS51336">
    <property type="entry name" value="DM10"/>
    <property type="match status" value="1"/>
</dbReference>
<dbReference type="PANTHER" id="PTHR43109">
    <property type="entry name" value="NUCLEOSIDE DIPHOSPHATE KINASE 7"/>
    <property type="match status" value="1"/>
</dbReference>
<keyword evidence="2" id="KW-0963">Cytoplasm</keyword>
<dbReference type="FunFam" id="3.30.70.141:FF:000004">
    <property type="entry name" value="Nucleoside diphosphate kinase 7"/>
    <property type="match status" value="1"/>
</dbReference>
<dbReference type="SUPFAM" id="SSF54919">
    <property type="entry name" value="Nucleoside diphosphate kinase, NDK"/>
    <property type="match status" value="2"/>
</dbReference>
<dbReference type="Pfam" id="PF00334">
    <property type="entry name" value="NDK"/>
    <property type="match status" value="2"/>
</dbReference>
<feature type="domain" description="DM10" evidence="6">
    <location>
        <begin position="15"/>
        <end position="102"/>
    </location>
</feature>
<gene>
    <name evidence="7" type="primary">CSON006748</name>
</gene>
<dbReference type="PROSITE" id="PS51374">
    <property type="entry name" value="NDPK_LIKE"/>
    <property type="match status" value="2"/>
</dbReference>
<evidence type="ECO:0000256" key="2">
    <source>
        <dbReference type="ARBA" id="ARBA00022490"/>
    </source>
</evidence>
<comment type="caution">
    <text evidence="5">Lacks conserved residue(s) required for the propagation of feature annotation.</text>
</comment>
<dbReference type="AlphaFoldDB" id="A0A336LWS1"/>
<dbReference type="EMBL" id="UFQT01000253">
    <property type="protein sequence ID" value="SSX22414.1"/>
    <property type="molecule type" value="Genomic_DNA"/>
</dbReference>
<dbReference type="VEuPathDB" id="VectorBase:CSON006748"/>
<dbReference type="InterPro" id="IPR034907">
    <property type="entry name" value="NDK-like_dom"/>
</dbReference>
<evidence type="ECO:0000256" key="5">
    <source>
        <dbReference type="PROSITE-ProRule" id="PRU00706"/>
    </source>
</evidence>
<keyword evidence="4" id="KW-0966">Cell projection</keyword>
<sequence>MSISSATMRKFIPEEPDRYVFAASWFQNEAQERKLYLYFYPNDCSLELFDLRTRKTFLRRCKVQGIAESDLYLGAKLMIYGRQIDVTDYADELTRRRLSAKRQKTFLVVKPTAFQCTGKIITILYQQKFTVQQLKMVRIDQGLAQIIFDDVDISGNPIEPYDLFTVEIKQFLIYFDFSFLVDQLTQGPCVMMELSGDDAVSRLINLIGEHGDPQAKPPSRLLFGLDSLRTAVFVSKNLQQAETHIKTFFGDYSPKVTAQEKNTTLCLIKAHAIKEGNAGKIIDGLFDADFRITAMKMCLLERQNCEEFYEVYKGVVPEYVQMVLQLSSGPCIALEVLGKTDNSNSYSEFRGICGPADPEIAKQIRPHTLRAKFGVNKVENAVHCTDLEEDCQLEVEYFFKIIE</sequence>
<dbReference type="PANTHER" id="PTHR43109:SF2">
    <property type="entry name" value="NUCLEOSIDE DIPHOSPHATE KINASE 7"/>
    <property type="match status" value="1"/>
</dbReference>
<dbReference type="GO" id="GO:0005813">
    <property type="term" value="C:centrosome"/>
    <property type="evidence" value="ECO:0007669"/>
    <property type="project" value="TreeGrafter"/>
</dbReference>
<dbReference type="CDD" id="cd04412">
    <property type="entry name" value="NDPk7B"/>
    <property type="match status" value="1"/>
</dbReference>
<reference evidence="7" key="1">
    <citation type="submission" date="2018-07" db="EMBL/GenBank/DDBJ databases">
        <authorList>
            <person name="Quirk P.G."/>
            <person name="Krulwich T.A."/>
        </authorList>
    </citation>
    <scope>NUCLEOTIDE SEQUENCE</scope>
</reference>
<name>A0A336LWS1_CULSO</name>
<comment type="subcellular location">
    <subcellularLocation>
        <location evidence="1">Cytoplasm</location>
        <location evidence="1">Cytoskeleton</location>
        <location evidence="1">Cilium axoneme</location>
    </subcellularLocation>
</comment>
<dbReference type="Gene3D" id="3.30.70.141">
    <property type="entry name" value="Nucleoside diphosphate kinase-like domain"/>
    <property type="match status" value="2"/>
</dbReference>
<protein>
    <submittedName>
        <fullName evidence="7">CSON006748 protein</fullName>
    </submittedName>
</protein>
<evidence type="ECO:0000256" key="4">
    <source>
        <dbReference type="ARBA" id="ARBA00023273"/>
    </source>
</evidence>
<dbReference type="SMART" id="SM00676">
    <property type="entry name" value="DM10"/>
    <property type="match status" value="1"/>
</dbReference>
<dbReference type="GO" id="GO:0005879">
    <property type="term" value="C:axonemal microtubule"/>
    <property type="evidence" value="ECO:0007669"/>
    <property type="project" value="TreeGrafter"/>
</dbReference>
<dbReference type="InterPro" id="IPR037993">
    <property type="entry name" value="NDPk7B"/>
</dbReference>
<accession>A0A336LWS1</accession>